<dbReference type="GO" id="GO:0016020">
    <property type="term" value="C:membrane"/>
    <property type="evidence" value="ECO:0007669"/>
    <property type="project" value="UniProtKB-SubCell"/>
</dbReference>
<feature type="transmembrane region" description="Helical" evidence="6">
    <location>
        <begin position="323"/>
        <end position="343"/>
    </location>
</feature>
<organism evidence="7 8">
    <name type="scientific">Rhodonia placenta</name>
    <dbReference type="NCBI Taxonomy" id="104341"/>
    <lineage>
        <taxon>Eukaryota</taxon>
        <taxon>Fungi</taxon>
        <taxon>Dikarya</taxon>
        <taxon>Basidiomycota</taxon>
        <taxon>Agaricomycotina</taxon>
        <taxon>Agaricomycetes</taxon>
        <taxon>Polyporales</taxon>
        <taxon>Adustoporiaceae</taxon>
        <taxon>Rhodonia</taxon>
    </lineage>
</organism>
<keyword evidence="2" id="KW-0813">Transport</keyword>
<feature type="transmembrane region" description="Helical" evidence="6">
    <location>
        <begin position="112"/>
        <end position="131"/>
    </location>
</feature>
<evidence type="ECO:0000313" key="7">
    <source>
        <dbReference type="EMBL" id="KAF9802619.1"/>
    </source>
</evidence>
<protein>
    <recommendedName>
        <fullName evidence="9">APC amino acid permease</fullName>
    </recommendedName>
</protein>
<evidence type="ECO:0000313" key="8">
    <source>
        <dbReference type="Proteomes" id="UP000639403"/>
    </source>
</evidence>
<keyword evidence="4 6" id="KW-1133">Transmembrane helix</keyword>
<dbReference type="Gene3D" id="1.20.1740.10">
    <property type="entry name" value="Amino acid/polyamine transporter I"/>
    <property type="match status" value="1"/>
</dbReference>
<dbReference type="InterPro" id="IPR004840">
    <property type="entry name" value="Amino_acid_permease_CS"/>
</dbReference>
<feature type="transmembrane region" description="Helical" evidence="6">
    <location>
        <begin position="471"/>
        <end position="489"/>
    </location>
</feature>
<feature type="transmembrane region" description="Helical" evidence="6">
    <location>
        <begin position="374"/>
        <end position="394"/>
    </location>
</feature>
<dbReference type="GO" id="GO:0006865">
    <property type="term" value="P:amino acid transport"/>
    <property type="evidence" value="ECO:0007669"/>
    <property type="project" value="InterPro"/>
</dbReference>
<evidence type="ECO:0000256" key="2">
    <source>
        <dbReference type="ARBA" id="ARBA00022448"/>
    </source>
</evidence>
<comment type="caution">
    <text evidence="7">The sequence shown here is derived from an EMBL/GenBank/DDBJ whole genome shotgun (WGS) entry which is preliminary data.</text>
</comment>
<gene>
    <name evidence="7" type="ORF">IEO21_09864</name>
</gene>
<proteinExistence type="predicted"/>
<feature type="transmembrane region" description="Helical" evidence="6">
    <location>
        <begin position="160"/>
        <end position="182"/>
    </location>
</feature>
<evidence type="ECO:0000256" key="3">
    <source>
        <dbReference type="ARBA" id="ARBA00022692"/>
    </source>
</evidence>
<dbReference type="GO" id="GO:0022857">
    <property type="term" value="F:transmembrane transporter activity"/>
    <property type="evidence" value="ECO:0007669"/>
    <property type="project" value="InterPro"/>
</dbReference>
<keyword evidence="5 6" id="KW-0472">Membrane</keyword>
<feature type="transmembrane region" description="Helical" evidence="6">
    <location>
        <begin position="267"/>
        <end position="291"/>
    </location>
</feature>
<dbReference type="EMBL" id="JADOXO010000567">
    <property type="protein sequence ID" value="KAF9802619.1"/>
    <property type="molecule type" value="Genomic_DNA"/>
</dbReference>
<evidence type="ECO:0008006" key="9">
    <source>
        <dbReference type="Google" id="ProtNLM"/>
    </source>
</evidence>
<feature type="transmembrane region" description="Helical" evidence="6">
    <location>
        <begin position="189"/>
        <end position="207"/>
    </location>
</feature>
<dbReference type="PROSITE" id="PS00218">
    <property type="entry name" value="AMINO_ACID_PERMEASE_1"/>
    <property type="match status" value="1"/>
</dbReference>
<keyword evidence="3 6" id="KW-0812">Transmembrane</keyword>
<dbReference type="PANTHER" id="PTHR45649">
    <property type="entry name" value="AMINO-ACID PERMEASE BAT1"/>
    <property type="match status" value="1"/>
</dbReference>
<evidence type="ECO:0000256" key="1">
    <source>
        <dbReference type="ARBA" id="ARBA00004141"/>
    </source>
</evidence>
<dbReference type="PANTHER" id="PTHR45649:SF6">
    <property type="entry name" value="GABA-SPECIFIC PERMEASE"/>
    <property type="match status" value="1"/>
</dbReference>
<dbReference type="InterPro" id="IPR002293">
    <property type="entry name" value="AA/rel_permease1"/>
</dbReference>
<evidence type="ECO:0000256" key="5">
    <source>
        <dbReference type="ARBA" id="ARBA00023136"/>
    </source>
</evidence>
<dbReference type="AlphaFoldDB" id="A0A8H7TXB3"/>
<reference evidence="7" key="2">
    <citation type="journal article" name="Front. Microbiol.">
        <title>Degradative Capacity of Two Strains of Rhodonia placenta: From Phenotype to Genotype.</title>
        <authorList>
            <person name="Kolle M."/>
            <person name="Horta M.A.C."/>
            <person name="Nowrousian M."/>
            <person name="Ohm R.A."/>
            <person name="Benz J.P."/>
            <person name="Pilgard A."/>
        </authorList>
    </citation>
    <scope>NUCLEOTIDE SEQUENCE</scope>
    <source>
        <strain evidence="7">FPRL280</strain>
    </source>
</reference>
<feature type="transmembrane region" description="Helical" evidence="6">
    <location>
        <begin position="68"/>
        <end position="91"/>
    </location>
</feature>
<feature type="transmembrane region" description="Helical" evidence="6">
    <location>
        <begin position="439"/>
        <end position="459"/>
    </location>
</feature>
<comment type="subcellular location">
    <subcellularLocation>
        <location evidence="1">Membrane</location>
        <topology evidence="1">Multi-pass membrane protein</topology>
    </subcellularLocation>
</comment>
<feature type="transmembrane region" description="Helical" evidence="6">
    <location>
        <begin position="34"/>
        <end position="56"/>
    </location>
</feature>
<evidence type="ECO:0000256" key="4">
    <source>
        <dbReference type="ARBA" id="ARBA00022989"/>
    </source>
</evidence>
<accession>A0A8H7TXB3</accession>
<feature type="transmembrane region" description="Helical" evidence="6">
    <location>
        <begin position="227"/>
        <end position="246"/>
    </location>
</feature>
<reference evidence="7" key="1">
    <citation type="submission" date="2020-11" db="EMBL/GenBank/DDBJ databases">
        <authorList>
            <person name="Koelle M."/>
            <person name="Horta M.A.C."/>
            <person name="Nowrousian M."/>
            <person name="Ohm R.A."/>
            <person name="Benz P."/>
            <person name="Pilgard A."/>
        </authorList>
    </citation>
    <scope>NUCLEOTIDE SEQUENCE</scope>
    <source>
        <strain evidence="7">FPRL280</strain>
    </source>
</reference>
<dbReference type="Proteomes" id="UP000639403">
    <property type="component" value="Unassembled WGS sequence"/>
</dbReference>
<evidence type="ECO:0000256" key="6">
    <source>
        <dbReference type="SAM" id="Phobius"/>
    </source>
</evidence>
<feature type="transmembrane region" description="Helical" evidence="6">
    <location>
        <begin position="400"/>
        <end position="418"/>
    </location>
</feature>
<name>A0A8H7TXB3_9APHY</name>
<sequence>MLHPRAYIDQDSADALELARLGYKQELKRAFSPLELFCLVFGIFGLFPSITSVLTYALPNGGPVALVWGWGVCCVFLIFVTLALAELGSAAPTSGGLYYWSFKYSSPRWRRLLSWVVGYSNTIGLIAGVASTDWGCAVELMAAVSIGSNQTFTATTSQTFGVYVVILLLHAVISSLATSIVAKLQFVYALMNVLLCLAIIILLPVATPQEFKNPASYAFGGFTNLGSWPNGFAFLLSFLAPLWTVCTCGFDTSLHLSEEASNAKVSVPIALIAGTFSAAIIGWAINITIAFQMGTDIDGIMNSPIGQPMAAILFNSLGQKGTLVIWVIVFSVQFFVGASCLLVSSRQTFAFARDGGLVFSRVLYRINTRTQTPVNCACFSAFISFLLGLLAFAGPSAVSAIFSLGVVGAYISYTIPIVSRFTGGTEWRPGPFSLGKFGLPVAIVAVIWMIFGIVIVVFPSLPDPSGPTMNYTSVVLGGWITLCLVYYYFPVYGGVHWFRGPIRNIVSADEQADHEISVEDEKIYLEEPKATSICQ</sequence>
<dbReference type="PIRSF" id="PIRSF006060">
    <property type="entry name" value="AA_transporter"/>
    <property type="match status" value="1"/>
</dbReference>
<dbReference type="Pfam" id="PF13520">
    <property type="entry name" value="AA_permease_2"/>
    <property type="match status" value="1"/>
</dbReference>